<proteinExistence type="predicted"/>
<organism evidence="3 4">
    <name type="scientific">Candidatus Enterococcus ferrettii</name>
    <dbReference type="NCBI Taxonomy" id="2815324"/>
    <lineage>
        <taxon>Bacteria</taxon>
        <taxon>Bacillati</taxon>
        <taxon>Bacillota</taxon>
        <taxon>Bacilli</taxon>
        <taxon>Lactobacillales</taxon>
        <taxon>Enterococcaceae</taxon>
        <taxon>Enterococcus</taxon>
    </lineage>
</organism>
<evidence type="ECO:0000259" key="2">
    <source>
        <dbReference type="PROSITE" id="PS51099"/>
    </source>
</evidence>
<dbReference type="InterPro" id="IPR003501">
    <property type="entry name" value="PTS_EIIB_2/3"/>
</dbReference>
<evidence type="ECO:0000256" key="1">
    <source>
        <dbReference type="ARBA" id="ARBA00022679"/>
    </source>
</evidence>
<gene>
    <name evidence="3" type="ORF">JZO67_002521</name>
</gene>
<accession>A0ABV0ESK0</accession>
<comment type="caution">
    <text evidence="3">The sequence shown here is derived from an EMBL/GenBank/DDBJ whole genome shotgun (WGS) entry which is preliminary data.</text>
</comment>
<evidence type="ECO:0000313" key="4">
    <source>
        <dbReference type="Proteomes" id="UP000664357"/>
    </source>
</evidence>
<feature type="domain" description="PTS EIIB type-2" evidence="2">
    <location>
        <begin position="4"/>
        <end position="101"/>
    </location>
</feature>
<dbReference type="PROSITE" id="PS51099">
    <property type="entry name" value="PTS_EIIB_TYPE_2"/>
    <property type="match status" value="1"/>
</dbReference>
<dbReference type="InterPro" id="IPR013011">
    <property type="entry name" value="PTS_EIIB_2"/>
</dbReference>
<keyword evidence="4" id="KW-1185">Reference proteome</keyword>
<keyword evidence="1" id="KW-0808">Transferase</keyword>
<dbReference type="Pfam" id="PF02302">
    <property type="entry name" value="PTS_IIB"/>
    <property type="match status" value="1"/>
</dbReference>
<sequence>MKEYKVLAICGAGLATSTHVAKILQDGLKKRNLTASIRTCSVGEADGVILNLVPDVIIATVSVDSVKKPENTRVFSGIPLLTGMGLDSIFDEISEYLLTEKG</sequence>
<dbReference type="RefSeq" id="WP_207701299.1">
    <property type="nucleotide sequence ID" value="NZ_JAFREL020000002.1"/>
</dbReference>
<dbReference type="SUPFAM" id="SSF52794">
    <property type="entry name" value="PTS system IIB component-like"/>
    <property type="match status" value="1"/>
</dbReference>
<protein>
    <recommendedName>
        <fullName evidence="2">PTS EIIB type-2 domain-containing protein</fullName>
    </recommendedName>
</protein>
<reference evidence="3 4" key="2">
    <citation type="submission" date="2024-02" db="EMBL/GenBank/DDBJ databases">
        <title>The Genome Sequence of Enterococcus sp. DIV0159.</title>
        <authorList>
            <person name="Earl A."/>
            <person name="Manson A."/>
            <person name="Gilmore M."/>
            <person name="Sanders J."/>
            <person name="Shea T."/>
            <person name="Howe W."/>
            <person name="Livny J."/>
            <person name="Cuomo C."/>
            <person name="Neafsey D."/>
            <person name="Birren B."/>
        </authorList>
    </citation>
    <scope>NUCLEOTIDE SEQUENCE [LARGE SCALE GENOMIC DNA]</scope>
    <source>
        <strain evidence="3 4">665A</strain>
    </source>
</reference>
<dbReference type="InterPro" id="IPR036095">
    <property type="entry name" value="PTS_EIIB-like_sf"/>
</dbReference>
<reference evidence="3 4" key="1">
    <citation type="submission" date="2021-03" db="EMBL/GenBank/DDBJ databases">
        <authorList>
            <person name="Gilmore M.S."/>
            <person name="Schwartzman J."/>
            <person name="Van Tyne D."/>
            <person name="Martin M."/>
            <person name="Earl A.M."/>
            <person name="Manson A.L."/>
            <person name="Straub T."/>
            <person name="Salamzade R."/>
            <person name="Saavedra J."/>
            <person name="Lebreton F."/>
            <person name="Prichula J."/>
            <person name="Schaufler K."/>
            <person name="Gaca A."/>
            <person name="Sgardioli B."/>
            <person name="Wagenaar J."/>
            <person name="Strong T."/>
        </authorList>
    </citation>
    <scope>NUCLEOTIDE SEQUENCE [LARGE SCALE GENOMIC DNA]</scope>
    <source>
        <strain evidence="3 4">665A</strain>
    </source>
</reference>
<dbReference type="EMBL" id="JAFREL020000002">
    <property type="protein sequence ID" value="MEO1770568.1"/>
    <property type="molecule type" value="Genomic_DNA"/>
</dbReference>
<evidence type="ECO:0000313" key="3">
    <source>
        <dbReference type="EMBL" id="MEO1770568.1"/>
    </source>
</evidence>
<dbReference type="Gene3D" id="3.40.50.2300">
    <property type="match status" value="1"/>
</dbReference>
<dbReference type="Proteomes" id="UP000664357">
    <property type="component" value="Unassembled WGS sequence"/>
</dbReference>
<name>A0ABV0ESK0_9ENTE</name>